<proteinExistence type="inferred from homology"/>
<dbReference type="InterPro" id="IPR010173">
    <property type="entry name" value="CRISPR-assoc_Csm5"/>
</dbReference>
<comment type="similarity">
    <text evidence="2">Belongs to the CRISPR-associated Csm5 family.</text>
</comment>
<accession>A0A2R3MTN7</accession>
<dbReference type="NCBIfam" id="TIGR01899">
    <property type="entry name" value="cas_TM1807_csm5"/>
    <property type="match status" value="1"/>
</dbReference>
<name>A0A2R3MTN7_9BACE</name>
<dbReference type="EMBL" id="SLXB01000022">
    <property type="protein sequence ID" value="TCO89140.1"/>
    <property type="molecule type" value="Genomic_DNA"/>
</dbReference>
<evidence type="ECO:0000313" key="8">
    <source>
        <dbReference type="EMBL" id="TCO89140.1"/>
    </source>
</evidence>
<organism evidence="8 10">
    <name type="scientific">Prevotella heparinolytica</name>
    <dbReference type="NCBI Taxonomy" id="28113"/>
    <lineage>
        <taxon>Bacteria</taxon>
        <taxon>Pseudomonadati</taxon>
        <taxon>Bacteroidota</taxon>
        <taxon>Bacteroidia</taxon>
        <taxon>Bacteroidales</taxon>
        <taxon>Bacteroidaceae</taxon>
        <taxon>Bacteroides</taxon>
    </lineage>
</organism>
<keyword evidence="5" id="KW-0051">Antiviral defense</keyword>
<dbReference type="RefSeq" id="WP_106069892.1">
    <property type="nucleotide sequence ID" value="NZ_CP027234.1"/>
</dbReference>
<dbReference type="OrthoDB" id="24360at2"/>
<evidence type="ECO:0000259" key="7">
    <source>
        <dbReference type="Pfam" id="PF03787"/>
    </source>
</evidence>
<evidence type="ECO:0000256" key="3">
    <source>
        <dbReference type="ARBA" id="ARBA00016113"/>
    </source>
</evidence>
<dbReference type="GO" id="GO:0051607">
    <property type="term" value="P:defense response to virus"/>
    <property type="evidence" value="ECO:0007669"/>
    <property type="project" value="UniProtKB-KW"/>
</dbReference>
<dbReference type="Proteomes" id="UP000396835">
    <property type="component" value="Unassembled WGS sequence"/>
</dbReference>
<protein>
    <recommendedName>
        <fullName evidence="3">CRISPR system Cms protein Csm5</fullName>
    </recommendedName>
    <alternativeName>
        <fullName evidence="6">CRISPR type III A-associated protein Csm5</fullName>
    </alternativeName>
</protein>
<evidence type="ECO:0000256" key="6">
    <source>
        <dbReference type="ARBA" id="ARBA00031720"/>
    </source>
</evidence>
<sequence length="382" mass="42695">MSKIKITTLTPIHIGNGVTLQYGADFVTGGIASDDGRISVVGIIDPKKVLSLIGEENISHWVAAIDRKSSTDVIVKQFAPKASIEDYTARVIVNYSAIRKNDTLKELIHDGMGKPYIPGSSIKGAIRTAVLASLASKVNGVAGKIERQDKNNRSKVGAKSVEGELFGADPTTDVFRFLHVGDAIFGDNYELAAQMVSINERPSKGFWDTDKQQLIETICPDDETEFQMKLLPEYYDFAQRNWSQNEKRSLGKMPDEMKTMAALFSLINEHTRGLIASEIKYWQDKELHDDSNQIAVYIQNMQKMLDTANSCRAGKECVLRVGYGSGWRFITGAWTEELGNFESVVVPAARRDNYKYQKFDFPKSRRVDEDCELLGFVKLTVL</sequence>
<reference evidence="8 10" key="2">
    <citation type="submission" date="2019-03" db="EMBL/GenBank/DDBJ databases">
        <title>Genomic Encyclopedia of Type Strains, Phase IV (KMG-IV): sequencing the most valuable type-strain genomes for metagenomic binning, comparative biology and taxonomic classification.</title>
        <authorList>
            <person name="Goeker M."/>
        </authorList>
    </citation>
    <scope>NUCLEOTIDE SEQUENCE [LARGE SCALE GENOMIC DNA]</scope>
    <source>
        <strain evidence="8 10">DSM 23917</strain>
    </source>
</reference>
<keyword evidence="4" id="KW-0694">RNA-binding</keyword>
<dbReference type="GeneID" id="94548992"/>
<evidence type="ECO:0000313" key="11">
    <source>
        <dbReference type="Proteomes" id="UP000396835"/>
    </source>
</evidence>
<comment type="function">
    <text evidence="1">This subunit might be involved in maturation of a crRNA intermediate to its mature form.</text>
</comment>
<dbReference type="InterPro" id="IPR005537">
    <property type="entry name" value="RAMP_III_fam"/>
</dbReference>
<evidence type="ECO:0000313" key="9">
    <source>
        <dbReference type="EMBL" id="VFB13837.1"/>
    </source>
</evidence>
<dbReference type="KEGG" id="bhf:C3V43_11245"/>
<dbReference type="PANTHER" id="PTHR38007:SF1">
    <property type="entry name" value="CRISPR SYSTEM CMS PROTEIN CSM5"/>
    <property type="match status" value="1"/>
</dbReference>
<feature type="domain" description="CRISPR type III-associated protein" evidence="7">
    <location>
        <begin position="5"/>
        <end position="188"/>
    </location>
</feature>
<dbReference type="EMBL" id="CAACYH010000004">
    <property type="protein sequence ID" value="VFB13837.1"/>
    <property type="molecule type" value="Genomic_DNA"/>
</dbReference>
<dbReference type="AlphaFoldDB" id="A0A2R3MTN7"/>
<dbReference type="GO" id="GO:0003723">
    <property type="term" value="F:RNA binding"/>
    <property type="evidence" value="ECO:0007669"/>
    <property type="project" value="UniProtKB-KW"/>
</dbReference>
<dbReference type="PANTHER" id="PTHR38007">
    <property type="entry name" value="CRISPR SYSTEM CMS PROTEIN CSM5"/>
    <property type="match status" value="1"/>
</dbReference>
<evidence type="ECO:0000256" key="2">
    <source>
        <dbReference type="ARBA" id="ARBA00006680"/>
    </source>
</evidence>
<evidence type="ECO:0000256" key="1">
    <source>
        <dbReference type="ARBA" id="ARBA00003088"/>
    </source>
</evidence>
<evidence type="ECO:0000256" key="5">
    <source>
        <dbReference type="ARBA" id="ARBA00023118"/>
    </source>
</evidence>
<dbReference type="Pfam" id="PF03787">
    <property type="entry name" value="RAMPs"/>
    <property type="match status" value="1"/>
</dbReference>
<evidence type="ECO:0000256" key="4">
    <source>
        <dbReference type="ARBA" id="ARBA00022884"/>
    </source>
</evidence>
<evidence type="ECO:0000313" key="10">
    <source>
        <dbReference type="Proteomes" id="UP000295600"/>
    </source>
</evidence>
<gene>
    <name evidence="8" type="ORF">EV202_12224</name>
    <name evidence="9" type="ORF">NCTC7812_01367</name>
</gene>
<reference evidence="9 11" key="1">
    <citation type="submission" date="2019-02" db="EMBL/GenBank/DDBJ databases">
        <authorList>
            <consortium name="Pathogen Informatics"/>
        </authorList>
    </citation>
    <scope>NUCLEOTIDE SEQUENCE [LARGE SCALE GENOMIC DNA]</scope>
    <source>
        <strain evidence="9 11">3012STDY7078512</strain>
    </source>
</reference>
<dbReference type="Proteomes" id="UP000295600">
    <property type="component" value="Unassembled WGS sequence"/>
</dbReference>